<accession>A0A9P0EKH4</accession>
<dbReference type="PANTHER" id="PTHR46206">
    <property type="entry name" value="CYTOCHROME P450"/>
    <property type="match status" value="1"/>
</dbReference>
<name>A0A9P0EKH4_9HYPO</name>
<dbReference type="PRINTS" id="PR00463">
    <property type="entry name" value="EP450I"/>
</dbReference>
<dbReference type="Proteomes" id="UP000775872">
    <property type="component" value="Unassembled WGS sequence"/>
</dbReference>
<keyword evidence="6" id="KW-0560">Oxidoreductase</keyword>
<keyword evidence="10" id="KW-0812">Transmembrane</keyword>
<keyword evidence="4 9" id="KW-0349">Heme</keyword>
<dbReference type="InterPro" id="IPR001128">
    <property type="entry name" value="Cyt_P450"/>
</dbReference>
<feature type="transmembrane region" description="Helical" evidence="10">
    <location>
        <begin position="264"/>
        <end position="284"/>
    </location>
</feature>
<dbReference type="GO" id="GO:0016020">
    <property type="term" value="C:membrane"/>
    <property type="evidence" value="ECO:0007669"/>
    <property type="project" value="UniProtKB-SubCell"/>
</dbReference>
<comment type="cofactor">
    <cofactor evidence="1 9">
        <name>heme</name>
        <dbReference type="ChEBI" id="CHEBI:30413"/>
    </cofactor>
</comment>
<keyword evidence="10" id="KW-1133">Transmembrane helix</keyword>
<dbReference type="OrthoDB" id="1844152at2759"/>
<evidence type="ECO:0000256" key="1">
    <source>
        <dbReference type="ARBA" id="ARBA00001971"/>
    </source>
</evidence>
<gene>
    <name evidence="11" type="ORF">CSOL1703_00016800</name>
</gene>
<evidence type="ECO:0000313" key="11">
    <source>
        <dbReference type="EMBL" id="CAH0054726.1"/>
    </source>
</evidence>
<dbReference type="PANTHER" id="PTHR46206:SF6">
    <property type="entry name" value="CYTOCHROME P450 MONOOXYGENASE AN1598-RELATED"/>
    <property type="match status" value="1"/>
</dbReference>
<dbReference type="GO" id="GO:0020037">
    <property type="term" value="F:heme binding"/>
    <property type="evidence" value="ECO:0007669"/>
    <property type="project" value="InterPro"/>
</dbReference>
<evidence type="ECO:0000256" key="4">
    <source>
        <dbReference type="ARBA" id="ARBA00022617"/>
    </source>
</evidence>
<evidence type="ECO:0000256" key="6">
    <source>
        <dbReference type="ARBA" id="ARBA00023002"/>
    </source>
</evidence>
<keyword evidence="8" id="KW-0503">Monooxygenase</keyword>
<evidence type="ECO:0008006" key="13">
    <source>
        <dbReference type="Google" id="ProtNLM"/>
    </source>
</evidence>
<sequence length="556" mass="63023">MELFVRIREIWSTVKGEYEALRSIIGPVRLGKTELLMLFFRKAIYDVRLSYQTSSLGVRSVVLGLVILGGLLLLDNVTGRFSVVRRRGVPVLKQPEGARRWDYQGMLEEGRRKYPNSPYIIAQSGYDYVVYPSSCFDQVKRLPMSKASLLDFETHVFFQGWRFLGSDSSILHKMIATDLSRALPESTPTRQKHTARGVQAVLGPCPEWKSILLYKTIQEVVARTSAATFMAPDLAENSWWLGAAQLFPMMTLLAVFVCHRTPRFARPVVAFIVFFPAWCIYWVMEMMLYPMVKRDISNFNAATRKGNAEKETGPVSTGNLPITEWLMARYSPADRKVRQIARDFISLAFESIPATSATIYFILSELSCRPELVNELREEVSQLLVDGQVPANSLGELKKMDSVMRESARINPFSYLGLYRRLSQPVKLPIGPELPAGTMICVDVHHINTSQALWESPLEFDPMHFLKLRQHPGQESRHQFTSLGADSPGFGDGPQACPGRFYASNSIKVFLCHFLMNYEIQLDPKAAKPKRNSMSNGSFSPDMFARIRVRARKPQL</sequence>
<organism evidence="11 12">
    <name type="scientific">Clonostachys solani</name>
    <dbReference type="NCBI Taxonomy" id="160281"/>
    <lineage>
        <taxon>Eukaryota</taxon>
        <taxon>Fungi</taxon>
        <taxon>Dikarya</taxon>
        <taxon>Ascomycota</taxon>
        <taxon>Pezizomycotina</taxon>
        <taxon>Sordariomycetes</taxon>
        <taxon>Hypocreomycetidae</taxon>
        <taxon>Hypocreales</taxon>
        <taxon>Bionectriaceae</taxon>
        <taxon>Clonostachys</taxon>
    </lineage>
</organism>
<evidence type="ECO:0000256" key="3">
    <source>
        <dbReference type="ARBA" id="ARBA00010617"/>
    </source>
</evidence>
<comment type="similarity">
    <text evidence="3">Belongs to the cytochrome P450 family.</text>
</comment>
<evidence type="ECO:0000256" key="8">
    <source>
        <dbReference type="ARBA" id="ARBA00023033"/>
    </source>
</evidence>
<dbReference type="GO" id="GO:0004497">
    <property type="term" value="F:monooxygenase activity"/>
    <property type="evidence" value="ECO:0007669"/>
    <property type="project" value="UniProtKB-KW"/>
</dbReference>
<feature type="binding site" description="axial binding residue" evidence="9">
    <location>
        <position position="497"/>
    </location>
    <ligand>
        <name>heme</name>
        <dbReference type="ChEBI" id="CHEBI:30413"/>
    </ligand>
    <ligandPart>
        <name>Fe</name>
        <dbReference type="ChEBI" id="CHEBI:18248"/>
    </ligandPart>
</feature>
<dbReference type="GO" id="GO:0005506">
    <property type="term" value="F:iron ion binding"/>
    <property type="evidence" value="ECO:0007669"/>
    <property type="project" value="InterPro"/>
</dbReference>
<dbReference type="Pfam" id="PF00067">
    <property type="entry name" value="p450"/>
    <property type="match status" value="1"/>
</dbReference>
<dbReference type="AlphaFoldDB" id="A0A9P0EKH4"/>
<feature type="transmembrane region" description="Helical" evidence="10">
    <location>
        <begin position="239"/>
        <end position="258"/>
    </location>
</feature>
<keyword evidence="7 9" id="KW-0408">Iron</keyword>
<reference evidence="11 12" key="2">
    <citation type="submission" date="2021-10" db="EMBL/GenBank/DDBJ databases">
        <authorList>
            <person name="Piombo E."/>
        </authorList>
    </citation>
    <scope>NUCLEOTIDE SEQUENCE [LARGE SCALE GENOMIC DNA]</scope>
</reference>
<dbReference type="EMBL" id="CABFOC020000051">
    <property type="protein sequence ID" value="CAH0054726.1"/>
    <property type="molecule type" value="Genomic_DNA"/>
</dbReference>
<evidence type="ECO:0000256" key="2">
    <source>
        <dbReference type="ARBA" id="ARBA00004167"/>
    </source>
</evidence>
<protein>
    <recommendedName>
        <fullName evidence="13">Cytochrome P450</fullName>
    </recommendedName>
</protein>
<evidence type="ECO:0000313" key="12">
    <source>
        <dbReference type="Proteomes" id="UP000775872"/>
    </source>
</evidence>
<dbReference type="Gene3D" id="1.10.630.10">
    <property type="entry name" value="Cytochrome P450"/>
    <property type="match status" value="1"/>
</dbReference>
<dbReference type="SUPFAM" id="SSF48264">
    <property type="entry name" value="Cytochrome P450"/>
    <property type="match status" value="1"/>
</dbReference>
<evidence type="ECO:0000256" key="7">
    <source>
        <dbReference type="ARBA" id="ARBA00023004"/>
    </source>
</evidence>
<dbReference type="GO" id="GO:0016705">
    <property type="term" value="F:oxidoreductase activity, acting on paired donors, with incorporation or reduction of molecular oxygen"/>
    <property type="evidence" value="ECO:0007669"/>
    <property type="project" value="InterPro"/>
</dbReference>
<dbReference type="CDD" id="cd11041">
    <property type="entry name" value="CYP503A1-like"/>
    <property type="match status" value="1"/>
</dbReference>
<dbReference type="InterPro" id="IPR036396">
    <property type="entry name" value="Cyt_P450_sf"/>
</dbReference>
<keyword evidence="5 9" id="KW-0479">Metal-binding</keyword>
<keyword evidence="10" id="KW-0472">Membrane</keyword>
<keyword evidence="12" id="KW-1185">Reference proteome</keyword>
<comment type="subcellular location">
    <subcellularLocation>
        <location evidence="2">Membrane</location>
        <topology evidence="2">Single-pass membrane protein</topology>
    </subcellularLocation>
</comment>
<evidence type="ECO:0000256" key="10">
    <source>
        <dbReference type="SAM" id="Phobius"/>
    </source>
</evidence>
<evidence type="ECO:0000256" key="5">
    <source>
        <dbReference type="ARBA" id="ARBA00022723"/>
    </source>
</evidence>
<proteinExistence type="inferred from homology"/>
<comment type="caution">
    <text evidence="11">The sequence shown here is derived from an EMBL/GenBank/DDBJ whole genome shotgun (WGS) entry which is preliminary data.</text>
</comment>
<dbReference type="InterPro" id="IPR002401">
    <property type="entry name" value="Cyt_P450_E_grp-I"/>
</dbReference>
<reference evidence="12" key="1">
    <citation type="submission" date="2019-06" db="EMBL/GenBank/DDBJ databases">
        <authorList>
            <person name="Broberg M."/>
        </authorList>
    </citation>
    <scope>NUCLEOTIDE SEQUENCE [LARGE SCALE GENOMIC DNA]</scope>
</reference>
<evidence type="ECO:0000256" key="9">
    <source>
        <dbReference type="PIRSR" id="PIRSR602401-1"/>
    </source>
</evidence>